<evidence type="ECO:0000256" key="13">
    <source>
        <dbReference type="PIRNR" id="PIRNR006769"/>
    </source>
</evidence>
<name>A0A0G1VMZ6_9BACT</name>
<feature type="binding site" evidence="15">
    <location>
        <position position="204"/>
    </location>
    <ligand>
        <name>NADP(+)</name>
        <dbReference type="ChEBI" id="CHEBI:58349"/>
    </ligand>
</feature>
<feature type="binding site" evidence="15">
    <location>
        <position position="172"/>
    </location>
    <ligand>
        <name>substrate</name>
    </ligand>
</feature>
<dbReference type="CDD" id="cd01284">
    <property type="entry name" value="Riboflavin_deaminase-reductase"/>
    <property type="match status" value="1"/>
</dbReference>
<evidence type="ECO:0000313" key="18">
    <source>
        <dbReference type="EMBL" id="KKW07625.1"/>
    </source>
</evidence>
<dbReference type="FunFam" id="3.40.140.10:FF:000025">
    <property type="entry name" value="Riboflavin biosynthesis protein RibD"/>
    <property type="match status" value="1"/>
</dbReference>
<dbReference type="Pfam" id="PF00383">
    <property type="entry name" value="dCMP_cyt_deam_1"/>
    <property type="match status" value="1"/>
</dbReference>
<dbReference type="NCBIfam" id="TIGR00326">
    <property type="entry name" value="eubact_ribD"/>
    <property type="match status" value="1"/>
</dbReference>
<evidence type="ECO:0000313" key="19">
    <source>
        <dbReference type="Proteomes" id="UP000034589"/>
    </source>
</evidence>
<comment type="catalytic activity">
    <reaction evidence="13">
        <text>2,5-diamino-6-hydroxy-4-(5-phosphoribosylamino)-pyrimidine + H2O + H(+) = 5-amino-6-(5-phospho-D-ribosylamino)uracil + NH4(+)</text>
        <dbReference type="Rhea" id="RHEA:21868"/>
        <dbReference type="ChEBI" id="CHEBI:15377"/>
        <dbReference type="ChEBI" id="CHEBI:15378"/>
        <dbReference type="ChEBI" id="CHEBI:28938"/>
        <dbReference type="ChEBI" id="CHEBI:58453"/>
        <dbReference type="ChEBI" id="CHEBI:58614"/>
        <dbReference type="EC" id="3.5.4.26"/>
    </reaction>
</comment>
<evidence type="ECO:0000256" key="10">
    <source>
        <dbReference type="ARBA" id="ARBA00022857"/>
    </source>
</evidence>
<dbReference type="PROSITE" id="PS51747">
    <property type="entry name" value="CYT_DCMP_DEAMINASES_2"/>
    <property type="match status" value="1"/>
</dbReference>
<dbReference type="InterPro" id="IPR024072">
    <property type="entry name" value="DHFR-like_dom_sf"/>
</dbReference>
<comment type="cofactor">
    <cofactor evidence="13 16">
        <name>Zn(2+)</name>
        <dbReference type="ChEBI" id="CHEBI:29105"/>
    </cofactor>
    <text evidence="13 16">Binds 1 zinc ion.</text>
</comment>
<evidence type="ECO:0000256" key="2">
    <source>
        <dbReference type="ARBA" id="ARBA00004882"/>
    </source>
</evidence>
<feature type="binding site" evidence="16">
    <location>
        <position position="89"/>
    </location>
    <ligand>
        <name>Zn(2+)</name>
        <dbReference type="ChEBI" id="CHEBI:29105"/>
        <note>catalytic</note>
    </ligand>
</feature>
<feature type="binding site" evidence="15">
    <location>
        <position position="174"/>
    </location>
    <ligand>
        <name>NADP(+)</name>
        <dbReference type="ChEBI" id="CHEBI:58349"/>
    </ligand>
</feature>
<dbReference type="InterPro" id="IPR050765">
    <property type="entry name" value="Riboflavin_Biosynth_HTPR"/>
</dbReference>
<dbReference type="EMBL" id="LCPV01000011">
    <property type="protein sequence ID" value="KKW07625.1"/>
    <property type="molecule type" value="Genomic_DNA"/>
</dbReference>
<dbReference type="SUPFAM" id="SSF53927">
    <property type="entry name" value="Cytidine deaminase-like"/>
    <property type="match status" value="1"/>
</dbReference>
<feature type="binding site" evidence="15">
    <location>
        <position position="292"/>
    </location>
    <ligand>
        <name>substrate</name>
    </ligand>
</feature>
<proteinExistence type="inferred from homology"/>
<dbReference type="InterPro" id="IPR016192">
    <property type="entry name" value="APOBEC/CMP_deaminase_Zn-bd"/>
</dbReference>
<reference evidence="18 19" key="1">
    <citation type="journal article" date="2015" name="Nature">
        <title>rRNA introns, odd ribosomes, and small enigmatic genomes across a large radiation of phyla.</title>
        <authorList>
            <person name="Brown C.T."/>
            <person name="Hug L.A."/>
            <person name="Thomas B.C."/>
            <person name="Sharon I."/>
            <person name="Castelle C.J."/>
            <person name="Singh A."/>
            <person name="Wilkins M.J."/>
            <person name="Williams K.H."/>
            <person name="Banfield J.F."/>
        </authorList>
    </citation>
    <scope>NUCLEOTIDE SEQUENCE [LARGE SCALE GENOMIC DNA]</scope>
</reference>
<comment type="catalytic activity">
    <reaction evidence="13">
        <text>5-amino-6-(5-phospho-D-ribitylamino)uracil + NADP(+) = 5-amino-6-(5-phospho-D-ribosylamino)uracil + NADPH + H(+)</text>
        <dbReference type="Rhea" id="RHEA:17845"/>
        <dbReference type="ChEBI" id="CHEBI:15378"/>
        <dbReference type="ChEBI" id="CHEBI:57783"/>
        <dbReference type="ChEBI" id="CHEBI:58349"/>
        <dbReference type="ChEBI" id="CHEBI:58421"/>
        <dbReference type="ChEBI" id="CHEBI:58453"/>
        <dbReference type="EC" id="1.1.1.193"/>
    </reaction>
</comment>
<dbReference type="EC" id="1.1.1.193" evidence="13"/>
<dbReference type="InterPro" id="IPR002734">
    <property type="entry name" value="RibDG_C"/>
</dbReference>
<gene>
    <name evidence="18" type="ORF">UY39_C0011G0009</name>
</gene>
<keyword evidence="12" id="KW-0511">Multifunctional enzyme</keyword>
<evidence type="ECO:0000256" key="8">
    <source>
        <dbReference type="ARBA" id="ARBA00022801"/>
    </source>
</evidence>
<evidence type="ECO:0000256" key="9">
    <source>
        <dbReference type="ARBA" id="ARBA00022833"/>
    </source>
</evidence>
<accession>A0A0G1VMZ6</accession>
<evidence type="ECO:0000256" key="3">
    <source>
        <dbReference type="ARBA" id="ARBA00004910"/>
    </source>
</evidence>
<dbReference type="PATRIC" id="fig|1618675.3.peg.182"/>
<sequence>MDRTTLQDAKYLKLALQLAEKGLGRTFPNPMVGAVIVKERRIVGEGYHHKAGAPHAEIEALRIATGKARGATLYVNLEPCIHWGRTPPCIDAIIQAKIKRVVCCVRDPNPRVSGQGIRMLRRAGIEVAIHDLPEAERLNEGFLSFHRRQRPFVAIKFAASLDGKIATRSGDSRWITNERARAYARGLRGRYQAVLVGINTVLHDNPHLGVRISGVPYPLRIILDNALKIPFGSKVLRDNNVLIFTTRRANKEKYKKLIDAGISIVKCAGSAISLRAVMKELVRREIVSVFVEGGGTVLGSFVDAGLVDKVYAFHAPVLIGGDSAKNAIGGQGFSSIRGAFRLTRVTRKAFGDNMLVSGYIAKSKNR</sequence>
<evidence type="ECO:0000259" key="17">
    <source>
        <dbReference type="PROSITE" id="PS51747"/>
    </source>
</evidence>
<dbReference type="EC" id="3.5.4.26" evidence="13"/>
<dbReference type="GO" id="GO:0009231">
    <property type="term" value="P:riboflavin biosynthetic process"/>
    <property type="evidence" value="ECO:0007669"/>
    <property type="project" value="UniProtKB-UniPathway"/>
</dbReference>
<keyword evidence="8 13" id="KW-0378">Hydrolase</keyword>
<dbReference type="InterPro" id="IPR011549">
    <property type="entry name" value="RibD_C"/>
</dbReference>
<dbReference type="PANTHER" id="PTHR38011:SF7">
    <property type="entry name" value="2,5-DIAMINO-6-RIBOSYLAMINO-4(3H)-PYRIMIDINONE 5'-PHOSPHATE REDUCTASE"/>
    <property type="match status" value="1"/>
</dbReference>
<evidence type="ECO:0000256" key="15">
    <source>
        <dbReference type="PIRSR" id="PIRSR006769-2"/>
    </source>
</evidence>
<evidence type="ECO:0000256" key="11">
    <source>
        <dbReference type="ARBA" id="ARBA00023002"/>
    </source>
</evidence>
<evidence type="ECO:0000256" key="16">
    <source>
        <dbReference type="PIRSR" id="PIRSR006769-3"/>
    </source>
</evidence>
<feature type="active site" description="Proton donor" evidence="14">
    <location>
        <position position="57"/>
    </location>
</feature>
<keyword evidence="7 13" id="KW-0479">Metal-binding</keyword>
<feature type="binding site" evidence="15">
    <location>
        <position position="200"/>
    </location>
    <ligand>
        <name>NADP(+)</name>
        <dbReference type="ChEBI" id="CHEBI:58349"/>
    </ligand>
</feature>
<comment type="similarity">
    <text evidence="5 13">In the C-terminal section; belongs to the HTP reductase family.</text>
</comment>
<dbReference type="Gene3D" id="3.40.140.10">
    <property type="entry name" value="Cytidine Deaminase, domain 2"/>
    <property type="match status" value="1"/>
</dbReference>
<feature type="binding site" evidence="15">
    <location>
        <position position="188"/>
    </location>
    <ligand>
        <name>substrate</name>
    </ligand>
</feature>
<dbReference type="AlphaFoldDB" id="A0A0G1VMZ6"/>
<comment type="function">
    <text evidence="1 13">Converts 2,5-diamino-6-(ribosylamino)-4(3h)-pyrimidinone 5'-phosphate into 5-amino-6-(ribosylamino)-2,4(1h,3h)-pyrimidinedione 5'-phosphate.</text>
</comment>
<dbReference type="GO" id="GO:0008270">
    <property type="term" value="F:zinc ion binding"/>
    <property type="evidence" value="ECO:0007669"/>
    <property type="project" value="InterPro"/>
</dbReference>
<feature type="binding site" evidence="15">
    <location>
        <position position="211"/>
    </location>
    <ligand>
        <name>substrate</name>
    </ligand>
</feature>
<dbReference type="UniPathway" id="UPA00275">
    <property type="reaction ID" value="UER00401"/>
</dbReference>
<keyword evidence="6 13" id="KW-0686">Riboflavin biosynthesis</keyword>
<dbReference type="GO" id="GO:0050661">
    <property type="term" value="F:NADP binding"/>
    <property type="evidence" value="ECO:0007669"/>
    <property type="project" value="InterPro"/>
</dbReference>
<dbReference type="Pfam" id="PF01872">
    <property type="entry name" value="RibD_C"/>
    <property type="match status" value="1"/>
</dbReference>
<comment type="pathway">
    <text evidence="3 13">Cofactor biosynthesis; riboflavin biosynthesis; 5-amino-6-(D-ribitylamino)uracil from GTP: step 3/4.</text>
</comment>
<feature type="binding site" evidence="15">
    <location>
        <begin position="294"/>
        <end position="300"/>
    </location>
    <ligand>
        <name>NADP(+)</name>
        <dbReference type="ChEBI" id="CHEBI:58349"/>
    </ligand>
</feature>
<keyword evidence="9 13" id="KW-0862">Zinc</keyword>
<dbReference type="PIRSF" id="PIRSF006769">
    <property type="entry name" value="RibD"/>
    <property type="match status" value="1"/>
</dbReference>
<feature type="binding site" evidence="15">
    <location>
        <position position="158"/>
    </location>
    <ligand>
        <name>NADP(+)</name>
        <dbReference type="ChEBI" id="CHEBI:58349"/>
    </ligand>
</feature>
<keyword evidence="10 13" id="KW-0521">NADP</keyword>
<comment type="pathway">
    <text evidence="2 13">Cofactor biosynthesis; riboflavin biosynthesis; 5-amino-6-(D-ribitylamino)uracil from GTP: step 2/4.</text>
</comment>
<dbReference type="SUPFAM" id="SSF53597">
    <property type="entry name" value="Dihydrofolate reductase-like"/>
    <property type="match status" value="1"/>
</dbReference>
<dbReference type="InterPro" id="IPR016193">
    <property type="entry name" value="Cytidine_deaminase-like"/>
</dbReference>
<evidence type="ECO:0000256" key="12">
    <source>
        <dbReference type="ARBA" id="ARBA00023268"/>
    </source>
</evidence>
<evidence type="ECO:0000256" key="1">
    <source>
        <dbReference type="ARBA" id="ARBA00002151"/>
    </source>
</evidence>
<comment type="caution">
    <text evidence="18">The sequence shown here is derived from an EMBL/GenBank/DDBJ whole genome shotgun (WGS) entry which is preliminary data.</text>
</comment>
<evidence type="ECO:0000256" key="7">
    <source>
        <dbReference type="ARBA" id="ARBA00022723"/>
    </source>
</evidence>
<evidence type="ECO:0000256" key="6">
    <source>
        <dbReference type="ARBA" id="ARBA00022619"/>
    </source>
</evidence>
<protein>
    <recommendedName>
        <fullName evidence="13">Riboflavin biosynthesis protein RibD</fullName>
    </recommendedName>
    <domain>
        <recommendedName>
            <fullName evidence="13">Diaminohydroxyphosphoribosylaminopyrimidine deaminase</fullName>
            <shortName evidence="13">DRAP deaminase</shortName>
            <ecNumber evidence="13">3.5.4.26</ecNumber>
        </recommendedName>
        <alternativeName>
            <fullName evidence="13">Riboflavin-specific deaminase</fullName>
        </alternativeName>
    </domain>
    <domain>
        <recommendedName>
            <fullName evidence="13">5-amino-6-(5-phosphoribosylamino)uracil reductase</fullName>
            <ecNumber evidence="13">1.1.1.193</ecNumber>
        </recommendedName>
        <alternativeName>
            <fullName evidence="13">HTP reductase</fullName>
        </alternativeName>
    </domain>
</protein>
<dbReference type="Proteomes" id="UP000034589">
    <property type="component" value="Unassembled WGS sequence"/>
</dbReference>
<dbReference type="Gene3D" id="3.40.430.10">
    <property type="entry name" value="Dihydrofolate Reductase, subunit A"/>
    <property type="match status" value="1"/>
</dbReference>
<dbReference type="PANTHER" id="PTHR38011">
    <property type="entry name" value="DIHYDROFOLATE REDUCTASE FAMILY PROTEIN (AFU_ORTHOLOGUE AFUA_8G06820)"/>
    <property type="match status" value="1"/>
</dbReference>
<dbReference type="InterPro" id="IPR004794">
    <property type="entry name" value="Eubact_RibD"/>
</dbReference>
<dbReference type="InterPro" id="IPR002125">
    <property type="entry name" value="CMP_dCMP_dom"/>
</dbReference>
<feature type="binding site" evidence="16">
    <location>
        <position position="80"/>
    </location>
    <ligand>
        <name>Zn(2+)</name>
        <dbReference type="ChEBI" id="CHEBI:29105"/>
        <note>catalytic</note>
    </ligand>
</feature>
<feature type="domain" description="CMP/dCMP-type deaminase" evidence="17">
    <location>
        <begin position="6"/>
        <end position="128"/>
    </location>
</feature>
<keyword evidence="11 13" id="KW-0560">Oxidoreductase</keyword>
<comment type="similarity">
    <text evidence="4 13">In the N-terminal section; belongs to the cytidine and deoxycytidylate deaminase family.</text>
</comment>
<evidence type="ECO:0000256" key="5">
    <source>
        <dbReference type="ARBA" id="ARBA00007417"/>
    </source>
</evidence>
<dbReference type="NCBIfam" id="TIGR00227">
    <property type="entry name" value="ribD_Cterm"/>
    <property type="match status" value="1"/>
</dbReference>
<feature type="binding site" evidence="15">
    <location>
        <position position="208"/>
    </location>
    <ligand>
        <name>substrate</name>
    </ligand>
</feature>
<dbReference type="PROSITE" id="PS00903">
    <property type="entry name" value="CYT_DCMP_DEAMINASES_1"/>
    <property type="match status" value="1"/>
</dbReference>
<evidence type="ECO:0000256" key="14">
    <source>
        <dbReference type="PIRSR" id="PIRSR006769-1"/>
    </source>
</evidence>
<organism evidence="18 19">
    <name type="scientific">Candidatus Kaiserbacteria bacterium GW2011_GWC2_49_12</name>
    <dbReference type="NCBI Taxonomy" id="1618675"/>
    <lineage>
        <taxon>Bacteria</taxon>
        <taxon>Candidatus Kaiseribacteriota</taxon>
    </lineage>
</organism>
<feature type="binding site" evidence="16">
    <location>
        <position position="55"/>
    </location>
    <ligand>
        <name>Zn(2+)</name>
        <dbReference type="ChEBI" id="CHEBI:29105"/>
        <note>catalytic</note>
    </ligand>
</feature>
<evidence type="ECO:0000256" key="4">
    <source>
        <dbReference type="ARBA" id="ARBA00005259"/>
    </source>
</evidence>
<dbReference type="GO" id="GO:0008703">
    <property type="term" value="F:5-amino-6-(5-phosphoribosylamino)uracil reductase activity"/>
    <property type="evidence" value="ECO:0007669"/>
    <property type="project" value="UniProtKB-EC"/>
</dbReference>
<dbReference type="GO" id="GO:0008835">
    <property type="term" value="F:diaminohydroxyphosphoribosylaminopyrimidine deaminase activity"/>
    <property type="evidence" value="ECO:0007669"/>
    <property type="project" value="UniProtKB-EC"/>
</dbReference>